<accession>A0ABV0MEX9</accession>
<dbReference type="InterPro" id="IPR001751">
    <property type="entry name" value="S100/CaBP7/8-like_CS"/>
</dbReference>
<dbReference type="PROSITE" id="PS50222">
    <property type="entry name" value="EF_HAND_2"/>
    <property type="match status" value="1"/>
</dbReference>
<dbReference type="InterPro" id="IPR011992">
    <property type="entry name" value="EF-hand-dom_pair"/>
</dbReference>
<evidence type="ECO:0000256" key="3">
    <source>
        <dbReference type="ARBA" id="ARBA00022737"/>
    </source>
</evidence>
<evidence type="ECO:0000259" key="5">
    <source>
        <dbReference type="PROSITE" id="PS50222"/>
    </source>
</evidence>
<keyword evidence="4" id="KW-0106">Calcium</keyword>
<keyword evidence="3" id="KW-0677">Repeat</keyword>
<protein>
    <recommendedName>
        <fullName evidence="5">EF-hand domain-containing protein</fullName>
    </recommendedName>
</protein>
<dbReference type="Proteomes" id="UP001476798">
    <property type="component" value="Unassembled WGS sequence"/>
</dbReference>
<dbReference type="PANTHER" id="PTHR11639:SF134">
    <property type="entry name" value="PROTEIN S100-A1-RELATED"/>
    <property type="match status" value="1"/>
</dbReference>
<dbReference type="InterPro" id="IPR002048">
    <property type="entry name" value="EF_hand_dom"/>
</dbReference>
<evidence type="ECO:0000313" key="6">
    <source>
        <dbReference type="EMBL" id="MEQ2157541.1"/>
    </source>
</evidence>
<sequence>MATLIQTFDKYASSEGKRNTLNKAEAAKNPDDVDKMLKGLDCNGDAEVDFKEFVLLIATMTCGAHNRFCTQW</sequence>
<dbReference type="PANTHER" id="PTHR11639">
    <property type="entry name" value="S100 CALCIUM-BINDING PROTEIN"/>
    <property type="match status" value="1"/>
</dbReference>
<name>A0ABV0MEX9_9TELE</name>
<organism evidence="6 7">
    <name type="scientific">Goodea atripinnis</name>
    <dbReference type="NCBI Taxonomy" id="208336"/>
    <lineage>
        <taxon>Eukaryota</taxon>
        <taxon>Metazoa</taxon>
        <taxon>Chordata</taxon>
        <taxon>Craniata</taxon>
        <taxon>Vertebrata</taxon>
        <taxon>Euteleostomi</taxon>
        <taxon>Actinopterygii</taxon>
        <taxon>Neopterygii</taxon>
        <taxon>Teleostei</taxon>
        <taxon>Neoteleostei</taxon>
        <taxon>Acanthomorphata</taxon>
        <taxon>Ovalentaria</taxon>
        <taxon>Atherinomorphae</taxon>
        <taxon>Cyprinodontiformes</taxon>
        <taxon>Goodeidae</taxon>
        <taxon>Goodea</taxon>
    </lineage>
</organism>
<dbReference type="PROSITE" id="PS00303">
    <property type="entry name" value="S100_CABP"/>
    <property type="match status" value="1"/>
</dbReference>
<dbReference type="Gene3D" id="1.10.238.10">
    <property type="entry name" value="EF-hand"/>
    <property type="match status" value="1"/>
</dbReference>
<evidence type="ECO:0000256" key="1">
    <source>
        <dbReference type="ARBA" id="ARBA00007323"/>
    </source>
</evidence>
<evidence type="ECO:0000313" key="7">
    <source>
        <dbReference type="Proteomes" id="UP001476798"/>
    </source>
</evidence>
<dbReference type="InterPro" id="IPR034325">
    <property type="entry name" value="S-100_dom"/>
</dbReference>
<gene>
    <name evidence="6" type="ORF">GOODEAATRI_002870</name>
</gene>
<feature type="domain" description="EF-hand" evidence="5">
    <location>
        <begin position="28"/>
        <end position="63"/>
    </location>
</feature>
<reference evidence="6 7" key="1">
    <citation type="submission" date="2021-06" db="EMBL/GenBank/DDBJ databases">
        <authorList>
            <person name="Palmer J.M."/>
        </authorList>
    </citation>
    <scope>NUCLEOTIDE SEQUENCE [LARGE SCALE GENOMIC DNA]</scope>
    <source>
        <strain evidence="6 7">GA_2019</strain>
        <tissue evidence="6">Muscle</tissue>
    </source>
</reference>
<comment type="similarity">
    <text evidence="1">Belongs to the S-100 family.</text>
</comment>
<keyword evidence="2" id="KW-0479">Metal-binding</keyword>
<evidence type="ECO:0000256" key="4">
    <source>
        <dbReference type="ARBA" id="ARBA00022837"/>
    </source>
</evidence>
<proteinExistence type="inferred from homology"/>
<dbReference type="EMBL" id="JAHRIO010000105">
    <property type="protein sequence ID" value="MEQ2157541.1"/>
    <property type="molecule type" value="Genomic_DNA"/>
</dbReference>
<keyword evidence="7" id="KW-1185">Reference proteome</keyword>
<dbReference type="CDD" id="cd00213">
    <property type="entry name" value="S-100"/>
    <property type="match status" value="1"/>
</dbReference>
<comment type="caution">
    <text evidence="6">The sequence shown here is derived from an EMBL/GenBank/DDBJ whole genome shotgun (WGS) entry which is preliminary data.</text>
</comment>
<evidence type="ECO:0000256" key="2">
    <source>
        <dbReference type="ARBA" id="ARBA00022723"/>
    </source>
</evidence>
<dbReference type="InterPro" id="IPR013787">
    <property type="entry name" value="S100_Ca-bd_sub"/>
</dbReference>
<dbReference type="SUPFAM" id="SSF47473">
    <property type="entry name" value="EF-hand"/>
    <property type="match status" value="1"/>
</dbReference>
<dbReference type="Pfam" id="PF01023">
    <property type="entry name" value="S_100"/>
    <property type="match status" value="1"/>
</dbReference>